<proteinExistence type="predicted"/>
<name>A0A1I9G149_BRUMA</name>
<reference evidence="1" key="1">
    <citation type="journal article" date="2007" name="Science">
        <title>Draft genome of the filarial nematode parasite Brugia malayi.</title>
        <authorList>
            <person name="Ghedin E."/>
            <person name="Wang S."/>
            <person name="Spiro D."/>
            <person name="Caler E."/>
            <person name="Zhao Q."/>
            <person name="Crabtree J."/>
            <person name="Allen J.E."/>
            <person name="Delcher A.L."/>
            <person name="Guiliano D.B."/>
            <person name="Miranda-Saavedra D."/>
            <person name="Angiuoli S.V."/>
            <person name="Creasy T."/>
            <person name="Amedeo P."/>
            <person name="Haas B."/>
            <person name="El-Sayed N.M."/>
            <person name="Wortman J.R."/>
            <person name="Feldblyum T."/>
            <person name="Tallon L."/>
            <person name="Schatz M."/>
            <person name="Shumway M."/>
            <person name="Koo H."/>
            <person name="Salzberg S.L."/>
            <person name="Schobel S."/>
            <person name="Pertea M."/>
            <person name="Pop M."/>
            <person name="White O."/>
            <person name="Barton G.J."/>
            <person name="Carlow C.K."/>
            <person name="Crawford M.J."/>
            <person name="Daub J."/>
            <person name="Dimmic M.W."/>
            <person name="Estes C.F."/>
            <person name="Foster J.M."/>
            <person name="Ganatra M."/>
            <person name="Gregory W.F."/>
            <person name="Johnson N.M."/>
            <person name="Jin J."/>
            <person name="Komuniecki R."/>
            <person name="Korf I."/>
            <person name="Kumar S."/>
            <person name="Laney S."/>
            <person name="Li B.W."/>
            <person name="Li W."/>
            <person name="Lindblom T.H."/>
            <person name="Lustigman S."/>
            <person name="Ma D."/>
            <person name="Maina C.V."/>
            <person name="Martin D.M."/>
            <person name="McCarter J.P."/>
            <person name="McReynolds L."/>
            <person name="Mitreva M."/>
            <person name="Nutman T.B."/>
            <person name="Parkinson J."/>
            <person name="Peregrin-Alvarez J.M."/>
            <person name="Poole C."/>
            <person name="Ren Q."/>
            <person name="Saunders L."/>
            <person name="Sluder A.E."/>
            <person name="Smith K."/>
            <person name="Stanke M."/>
            <person name="Unnasch T.R."/>
            <person name="Ware J."/>
            <person name="Wei A.D."/>
            <person name="Weil G."/>
            <person name="Williams D.J."/>
            <person name="Zhang Y."/>
            <person name="Williams S.A."/>
            <person name="Fraser-Liggett C."/>
            <person name="Slatko B."/>
            <person name="Blaxter M.L."/>
            <person name="Scott A.L."/>
        </authorList>
    </citation>
    <scope>NUCLEOTIDE SEQUENCE</scope>
    <source>
        <strain evidence="1">FR3</strain>
    </source>
</reference>
<dbReference type="EMBL" id="LN856998">
    <property type="protein sequence ID" value="CDP98395.1"/>
    <property type="molecule type" value="Genomic_DNA"/>
</dbReference>
<gene>
    <name evidence="1" type="primary">Bm13142</name>
    <name evidence="1" type="ORF">BM_Bm13142</name>
</gene>
<dbReference type="AlphaFoldDB" id="A0A1I9G149"/>
<organism evidence="1">
    <name type="scientific">Brugia malayi</name>
    <name type="common">Filarial nematode worm</name>
    <dbReference type="NCBI Taxonomy" id="6279"/>
    <lineage>
        <taxon>Eukaryota</taxon>
        <taxon>Metazoa</taxon>
        <taxon>Ecdysozoa</taxon>
        <taxon>Nematoda</taxon>
        <taxon>Chromadorea</taxon>
        <taxon>Rhabditida</taxon>
        <taxon>Spirurina</taxon>
        <taxon>Spiruromorpha</taxon>
        <taxon>Filarioidea</taxon>
        <taxon>Onchocercidae</taxon>
        <taxon>Brugia</taxon>
    </lineage>
</organism>
<reference evidence="1" key="2">
    <citation type="submission" date="2012-12" db="EMBL/GenBank/DDBJ databases">
        <authorList>
            <consortium name="WormBase Consortium"/>
            <person name="Ghedin E."/>
            <person name="Paulini M."/>
        </authorList>
    </citation>
    <scope>NUCLEOTIDE SEQUENCE</scope>
    <source>
        <strain evidence="1">FR3</strain>
    </source>
</reference>
<accession>A0A1I9G149</accession>
<protein>
    <submittedName>
        <fullName evidence="1">Bm13142</fullName>
    </submittedName>
</protein>
<sequence>MVYFDIGHISPTDALAVTHTYTHTHTHTYTQLRLCAGDVNSERLRHQHTLSQPLPLLQRRFE</sequence>
<evidence type="ECO:0000313" key="1">
    <source>
        <dbReference type="EMBL" id="CDP98395.1"/>
    </source>
</evidence>